<name>C3ZUX1_BRAFL</name>
<dbReference type="eggNOG" id="ENOG502S1WH">
    <property type="taxonomic scope" value="Eukaryota"/>
</dbReference>
<proteinExistence type="predicted"/>
<reference evidence="2" key="1">
    <citation type="journal article" date="2008" name="Nature">
        <title>The amphioxus genome and the evolution of the chordate karyotype.</title>
        <authorList>
            <consortium name="US DOE Joint Genome Institute (JGI-PGF)"/>
            <person name="Putnam N.H."/>
            <person name="Butts T."/>
            <person name="Ferrier D.E.K."/>
            <person name="Furlong R.F."/>
            <person name="Hellsten U."/>
            <person name="Kawashima T."/>
            <person name="Robinson-Rechavi M."/>
            <person name="Shoguchi E."/>
            <person name="Terry A."/>
            <person name="Yu J.-K."/>
            <person name="Benito-Gutierrez E.L."/>
            <person name="Dubchak I."/>
            <person name="Garcia-Fernandez J."/>
            <person name="Gibson-Brown J.J."/>
            <person name="Grigoriev I.V."/>
            <person name="Horton A.C."/>
            <person name="de Jong P.J."/>
            <person name="Jurka J."/>
            <person name="Kapitonov V.V."/>
            <person name="Kohara Y."/>
            <person name="Kuroki Y."/>
            <person name="Lindquist E."/>
            <person name="Lucas S."/>
            <person name="Osoegawa K."/>
            <person name="Pennacchio L.A."/>
            <person name="Salamov A.A."/>
            <person name="Satou Y."/>
            <person name="Sauka-Spengler T."/>
            <person name="Schmutz J."/>
            <person name="Shin-I T."/>
            <person name="Toyoda A."/>
            <person name="Bronner-Fraser M."/>
            <person name="Fujiyama A."/>
            <person name="Holland L.Z."/>
            <person name="Holland P.W.H."/>
            <person name="Satoh N."/>
            <person name="Rokhsar D.S."/>
        </authorList>
    </citation>
    <scope>NUCLEOTIDE SEQUENCE [LARGE SCALE GENOMIC DNA]</scope>
    <source>
        <strain evidence="2">S238N-H82</strain>
        <tissue evidence="2">Testes</tissue>
    </source>
</reference>
<dbReference type="InParanoid" id="C3ZUX1"/>
<dbReference type="AlphaFoldDB" id="C3ZUX1"/>
<feature type="region of interest" description="Disordered" evidence="1">
    <location>
        <begin position="1"/>
        <end position="30"/>
    </location>
</feature>
<dbReference type="EMBL" id="GG666686">
    <property type="protein sequence ID" value="EEN43652.1"/>
    <property type="molecule type" value="Genomic_DNA"/>
</dbReference>
<organism>
    <name type="scientific">Branchiostoma floridae</name>
    <name type="common">Florida lancelet</name>
    <name type="synonym">Amphioxus</name>
    <dbReference type="NCBI Taxonomy" id="7739"/>
    <lineage>
        <taxon>Eukaryota</taxon>
        <taxon>Metazoa</taxon>
        <taxon>Chordata</taxon>
        <taxon>Cephalochordata</taxon>
        <taxon>Leptocardii</taxon>
        <taxon>Amphioxiformes</taxon>
        <taxon>Branchiostomatidae</taxon>
        <taxon>Branchiostoma</taxon>
    </lineage>
</organism>
<accession>C3ZUX1</accession>
<evidence type="ECO:0000256" key="1">
    <source>
        <dbReference type="SAM" id="MobiDB-lite"/>
    </source>
</evidence>
<protein>
    <submittedName>
        <fullName evidence="2">Uncharacterized protein</fullName>
    </submittedName>
</protein>
<gene>
    <name evidence="2" type="ORF">BRAFLDRAFT_96484</name>
</gene>
<feature type="compositionally biased region" description="Polar residues" evidence="1">
    <location>
        <begin position="1"/>
        <end position="28"/>
    </location>
</feature>
<sequence length="120" mass="13109">MAEDNLTSVHRSRTLTLPSPHLMSSTSPDLAAGCKRTAKSELIRLEIVQKVKDTDPAIPPSDVLHFSRPGSAYVMRSQPLRGQRARDVQMDAAAASGDVLMSAGHRITSKTQPAFNLWRT</sequence>
<evidence type="ECO:0000313" key="2">
    <source>
        <dbReference type="EMBL" id="EEN43652.1"/>
    </source>
</evidence>